<sequence length="169" mass="19250">MSNTNYQTVEDEAHRWQIVKVDANRVIQEYGEDTQIDFKLIDYTMGTDPLFFNTPLDVTPTTVDEWTNADGVILFILSTQDDDRDYGVREIGSSFSTITTDLENRSSTMYVVGIDDNDQFEVYHEDYDDVKFYLVGQTKGSVVYYSDDLAVADPATGSFQEFDADTYSV</sequence>
<dbReference type="AlphaFoldDB" id="A0A382RMN0"/>
<reference evidence="1" key="1">
    <citation type="submission" date="2018-05" db="EMBL/GenBank/DDBJ databases">
        <authorList>
            <person name="Lanie J.A."/>
            <person name="Ng W.-L."/>
            <person name="Kazmierczak K.M."/>
            <person name="Andrzejewski T.M."/>
            <person name="Davidsen T.M."/>
            <person name="Wayne K.J."/>
            <person name="Tettelin H."/>
            <person name="Glass J.I."/>
            <person name="Rusch D."/>
            <person name="Podicherti R."/>
            <person name="Tsui H.-C.T."/>
            <person name="Winkler M.E."/>
        </authorList>
    </citation>
    <scope>NUCLEOTIDE SEQUENCE</scope>
</reference>
<feature type="non-terminal residue" evidence="1">
    <location>
        <position position="169"/>
    </location>
</feature>
<accession>A0A382RMN0</accession>
<dbReference type="EMBL" id="UINC01122706">
    <property type="protein sequence ID" value="SVC98680.1"/>
    <property type="molecule type" value="Genomic_DNA"/>
</dbReference>
<protein>
    <submittedName>
        <fullName evidence="1">Uncharacterized protein</fullName>
    </submittedName>
</protein>
<proteinExistence type="predicted"/>
<gene>
    <name evidence="1" type="ORF">METZ01_LOCUS351534</name>
</gene>
<evidence type="ECO:0000313" key="1">
    <source>
        <dbReference type="EMBL" id="SVC98680.1"/>
    </source>
</evidence>
<name>A0A382RMN0_9ZZZZ</name>
<organism evidence="1">
    <name type="scientific">marine metagenome</name>
    <dbReference type="NCBI Taxonomy" id="408172"/>
    <lineage>
        <taxon>unclassified sequences</taxon>
        <taxon>metagenomes</taxon>
        <taxon>ecological metagenomes</taxon>
    </lineage>
</organism>